<evidence type="ECO:0000313" key="1">
    <source>
        <dbReference type="EMBL" id="VNP46791.1"/>
    </source>
</evidence>
<accession>A0A4J1UPC7</accession>
<sequence length="98" mass="11008">MSYTMNLYPDIEKILDETYFTKEIFLATCMDNATKLAVTMGLLTKQALDLETKTAILETLDTIIETQKAILQGGASGQITFVNKSKGEEELDEPIRER</sequence>
<dbReference type="EMBL" id="CAATGK010000005">
    <property type="protein sequence ID" value="VNP46791.1"/>
    <property type="molecule type" value="Genomic_DNA"/>
</dbReference>
<reference evidence="1" key="1">
    <citation type="submission" date="2019-04" db="EMBL/GenBank/DDBJ databases">
        <authorList>
            <consortium name="Pathogen Informatics"/>
        </authorList>
    </citation>
    <scope>NUCLEOTIDE SEQUENCE</scope>
    <source>
        <strain evidence="1">GPSC39</strain>
    </source>
</reference>
<proteinExistence type="predicted"/>
<organism evidence="1">
    <name type="scientific">Streptococcus pneumoniae</name>
    <dbReference type="NCBI Taxonomy" id="1313"/>
    <lineage>
        <taxon>Bacteria</taxon>
        <taxon>Bacillati</taxon>
        <taxon>Bacillota</taxon>
        <taxon>Bacilli</taxon>
        <taxon>Lactobacillales</taxon>
        <taxon>Streptococcaceae</taxon>
        <taxon>Streptococcus</taxon>
    </lineage>
</organism>
<protein>
    <recommendedName>
        <fullName evidence="2">Phage-related chromosomal island protein</fullName>
    </recommendedName>
</protein>
<gene>
    <name evidence="1" type="ORF">SAMEA2521855_00673</name>
</gene>
<dbReference type="AlphaFoldDB" id="A0A4J1UPC7"/>
<name>A0A4J1UPC7_STREE</name>
<evidence type="ECO:0008006" key="2">
    <source>
        <dbReference type="Google" id="ProtNLM"/>
    </source>
</evidence>